<dbReference type="AlphaFoldDB" id="A0A329BP88"/>
<evidence type="ECO:0000313" key="3">
    <source>
        <dbReference type="EMBL" id="RAS23181.1"/>
    </source>
</evidence>
<evidence type="ECO:0008006" key="5">
    <source>
        <dbReference type="Google" id="ProtNLM"/>
    </source>
</evidence>
<feature type="region of interest" description="Disordered" evidence="1">
    <location>
        <begin position="31"/>
        <end position="84"/>
    </location>
</feature>
<reference evidence="3 4" key="1">
    <citation type="submission" date="2018-06" db="EMBL/GenBank/DDBJ databases">
        <title>Genomic Encyclopedia of Type Strains, Phase III (KMG-III): the genomes of soil and plant-associated and newly described type strains.</title>
        <authorList>
            <person name="Whitman W."/>
        </authorList>
    </citation>
    <scope>NUCLEOTIDE SEQUENCE [LARGE SCALE GENOMIC DNA]</scope>
    <source>
        <strain evidence="3 4">LMG 23644</strain>
    </source>
</reference>
<dbReference type="EMBL" id="QLTK01000021">
    <property type="protein sequence ID" value="RAS23181.1"/>
    <property type="molecule type" value="Genomic_DNA"/>
</dbReference>
<feature type="compositionally biased region" description="Low complexity" evidence="1">
    <location>
        <begin position="31"/>
        <end position="51"/>
    </location>
</feature>
<dbReference type="OrthoDB" id="9029221at2"/>
<keyword evidence="2" id="KW-0732">Signal</keyword>
<accession>A0A329BP88</accession>
<organism evidence="3 4">
    <name type="scientific">Paraburkholderia bryophila</name>
    <dbReference type="NCBI Taxonomy" id="420952"/>
    <lineage>
        <taxon>Bacteria</taxon>
        <taxon>Pseudomonadati</taxon>
        <taxon>Pseudomonadota</taxon>
        <taxon>Betaproteobacteria</taxon>
        <taxon>Burkholderiales</taxon>
        <taxon>Burkholderiaceae</taxon>
        <taxon>Paraburkholderia</taxon>
    </lineage>
</organism>
<evidence type="ECO:0000313" key="4">
    <source>
        <dbReference type="Proteomes" id="UP000248918"/>
    </source>
</evidence>
<evidence type="ECO:0000256" key="2">
    <source>
        <dbReference type="SAM" id="SignalP"/>
    </source>
</evidence>
<gene>
    <name evidence="3" type="ORF">BX591_12199</name>
</gene>
<feature type="signal peptide" evidence="2">
    <location>
        <begin position="1"/>
        <end position="20"/>
    </location>
</feature>
<dbReference type="Proteomes" id="UP000248918">
    <property type="component" value="Unassembled WGS sequence"/>
</dbReference>
<evidence type="ECO:0000256" key="1">
    <source>
        <dbReference type="SAM" id="MobiDB-lite"/>
    </source>
</evidence>
<name>A0A329BP88_9BURK</name>
<dbReference type="RefSeq" id="WP_111934093.1">
    <property type="nucleotide sequence ID" value="NZ_CADFFP010000023.1"/>
</dbReference>
<protein>
    <recommendedName>
        <fullName evidence="5">DUF4148 domain-containing protein</fullName>
    </recommendedName>
</protein>
<sequence length="172" mass="17682">MNNSLRQPAAWLFLALAASAAPVLALAQNNPAQPAPATNAGTNAGTTYGALPQAPVDRRAKQRTSEQTLLGAPRPYGTADMQQGDTDDAQRTALLNEQRMTVLGGGQGAQPALGKAKGNGKAPAPGTAQLRVADQAGPQLKAADGLTPEGAVKNTYADPYATGKHAVYRSPW</sequence>
<feature type="region of interest" description="Disordered" evidence="1">
    <location>
        <begin position="105"/>
        <end position="126"/>
    </location>
</feature>
<feature type="chain" id="PRO_5016356148" description="DUF4148 domain-containing protein" evidence="2">
    <location>
        <begin position="21"/>
        <end position="172"/>
    </location>
</feature>
<proteinExistence type="predicted"/>
<comment type="caution">
    <text evidence="3">The sequence shown here is derived from an EMBL/GenBank/DDBJ whole genome shotgun (WGS) entry which is preliminary data.</text>
</comment>